<reference evidence="2" key="1">
    <citation type="journal article" date="2013" name="Stand. Genomic Sci.">
        <title>Complete genome sequence of the moderate thermophile Anaerobaculum mobile type strain (NGA(T)).</title>
        <authorList>
            <person name="Mavromatis K."/>
            <person name="Stackebrandt E."/>
            <person name="Held B."/>
            <person name="Lapidus A."/>
            <person name="Nolan M."/>
            <person name="Lucas S."/>
            <person name="Hammon N."/>
            <person name="Deshpande S."/>
            <person name="Cheng J.F."/>
            <person name="Tapia R."/>
            <person name="Goodwin L.A."/>
            <person name="Pitluck S."/>
            <person name="Liolios K."/>
            <person name="Pagani I."/>
            <person name="Ivanova N."/>
            <person name="Mikhailova N."/>
            <person name="Huntemann M."/>
            <person name="Pati A."/>
            <person name="Chen A."/>
            <person name="Palaniappan K."/>
            <person name="Land M."/>
            <person name="Rohde M."/>
            <person name="Spring S."/>
            <person name="Goker M."/>
            <person name="Woyke T."/>
            <person name="Detter J.C."/>
            <person name="Bristow J."/>
            <person name="Eisen J.A."/>
            <person name="Markowitz V."/>
            <person name="Hugenholtz P."/>
            <person name="Klenk H.P."/>
            <person name="Kyrpides N.C."/>
        </authorList>
    </citation>
    <scope>NUCLEOTIDE SEQUENCE</scope>
    <source>
        <strain evidence="2">ATCC BAA-54 / DSM 13181 / NGA</strain>
    </source>
</reference>
<dbReference type="InterPro" id="IPR000888">
    <property type="entry name" value="RmlC-like"/>
</dbReference>
<dbReference type="GO" id="GO:0008830">
    <property type="term" value="F:dTDP-4-dehydrorhamnose 3,5-epimerase activity"/>
    <property type="evidence" value="ECO:0007669"/>
    <property type="project" value="InterPro"/>
</dbReference>
<dbReference type="HOGENOM" id="CLU_090940_3_0_0"/>
<sequence>MEWTKGQIEGVVIKKLVKHVDERGFLVETFRIDELPEGLRPLMSYVSYTEPGITRGPHEHKAQTDIFSFIGPGNFMVKLWDNRRDSKTYGNCMKFFAGEDNPLTVVVPPGVVHGYKNVSKTTRGMVLNYPDKLFMGWGRSEEVDEIRHEEKEDSEFGME</sequence>
<organism evidence="1 2">
    <name type="scientific">Acetomicrobium mobile (strain ATCC BAA-54 / DSM 13181 / JCM 12221 / NGA)</name>
    <name type="common">Anaerobaculum mobile</name>
    <dbReference type="NCBI Taxonomy" id="891968"/>
    <lineage>
        <taxon>Bacteria</taxon>
        <taxon>Thermotogati</taxon>
        <taxon>Synergistota</taxon>
        <taxon>Synergistia</taxon>
        <taxon>Synergistales</taxon>
        <taxon>Acetomicrobiaceae</taxon>
        <taxon>Acetomicrobium</taxon>
    </lineage>
</organism>
<dbReference type="InterPro" id="IPR014710">
    <property type="entry name" value="RmlC-like_jellyroll"/>
</dbReference>
<dbReference type="Pfam" id="PF00908">
    <property type="entry name" value="dTDP_sugar_isom"/>
    <property type="match status" value="1"/>
</dbReference>
<evidence type="ECO:0000313" key="2">
    <source>
        <dbReference type="Proteomes" id="UP000006061"/>
    </source>
</evidence>
<gene>
    <name evidence="1" type="ordered locus">Anamo_1228</name>
</gene>
<proteinExistence type="predicted"/>
<dbReference type="Gene3D" id="2.60.120.10">
    <property type="entry name" value="Jelly Rolls"/>
    <property type="match status" value="1"/>
</dbReference>
<dbReference type="GO" id="GO:0019305">
    <property type="term" value="P:dTDP-rhamnose biosynthetic process"/>
    <property type="evidence" value="ECO:0007669"/>
    <property type="project" value="TreeGrafter"/>
</dbReference>
<dbReference type="eggNOG" id="COG1898">
    <property type="taxonomic scope" value="Bacteria"/>
</dbReference>
<name>I4BX35_ACEMN</name>
<dbReference type="PANTHER" id="PTHR21047:SF2">
    <property type="entry name" value="THYMIDINE DIPHOSPHO-4-KETO-RHAMNOSE 3,5-EPIMERASE"/>
    <property type="match status" value="1"/>
</dbReference>
<dbReference type="AlphaFoldDB" id="I4BX35"/>
<protein>
    <submittedName>
        <fullName evidence="1">dTDP-4-dehydrorhamnose 3,5-epimerase-like enzyme</fullName>
    </submittedName>
</protein>
<dbReference type="PANTHER" id="PTHR21047">
    <property type="entry name" value="DTDP-6-DEOXY-D-GLUCOSE-3,5 EPIMERASE"/>
    <property type="match status" value="1"/>
</dbReference>
<dbReference type="GO" id="GO:0005829">
    <property type="term" value="C:cytosol"/>
    <property type="evidence" value="ECO:0007669"/>
    <property type="project" value="TreeGrafter"/>
</dbReference>
<dbReference type="STRING" id="891968.Anamo_1228"/>
<keyword evidence="2" id="KW-1185">Reference proteome</keyword>
<dbReference type="KEGG" id="amo:Anamo_1228"/>
<accession>I4BX35</accession>
<dbReference type="EMBL" id="CP003198">
    <property type="protein sequence ID" value="AFM21842.1"/>
    <property type="molecule type" value="Genomic_DNA"/>
</dbReference>
<dbReference type="InterPro" id="IPR011051">
    <property type="entry name" value="RmlC_Cupin_sf"/>
</dbReference>
<dbReference type="Proteomes" id="UP000006061">
    <property type="component" value="Chromosome"/>
</dbReference>
<dbReference type="SUPFAM" id="SSF51182">
    <property type="entry name" value="RmlC-like cupins"/>
    <property type="match status" value="1"/>
</dbReference>
<evidence type="ECO:0000313" key="1">
    <source>
        <dbReference type="EMBL" id="AFM21842.1"/>
    </source>
</evidence>
<dbReference type="GO" id="GO:0000271">
    <property type="term" value="P:polysaccharide biosynthetic process"/>
    <property type="evidence" value="ECO:0007669"/>
    <property type="project" value="TreeGrafter"/>
</dbReference>